<dbReference type="InterPro" id="IPR000838">
    <property type="entry name" value="RNA_pol_sigma70_ECF_CS"/>
</dbReference>
<dbReference type="Gene3D" id="1.10.10.10">
    <property type="entry name" value="Winged helix-like DNA-binding domain superfamily/Winged helix DNA-binding domain"/>
    <property type="match status" value="1"/>
</dbReference>
<dbReference type="SUPFAM" id="SSF88659">
    <property type="entry name" value="Sigma3 and sigma4 domains of RNA polymerase sigma factors"/>
    <property type="match status" value="1"/>
</dbReference>
<dbReference type="KEGG" id="tpol:Mal48_31460"/>
<keyword evidence="10" id="KW-1185">Reference proteome</keyword>
<evidence type="ECO:0000256" key="2">
    <source>
        <dbReference type="ARBA" id="ARBA00023015"/>
    </source>
</evidence>
<dbReference type="InterPro" id="IPR014284">
    <property type="entry name" value="RNA_pol_sigma-70_dom"/>
</dbReference>
<dbReference type="Pfam" id="PF04542">
    <property type="entry name" value="Sigma70_r2"/>
    <property type="match status" value="1"/>
</dbReference>
<dbReference type="RefSeq" id="WP_145200922.1">
    <property type="nucleotide sequence ID" value="NZ_CP036267.1"/>
</dbReference>
<sequence>MLSDVDIMIRVQAGETSLFTELVQRYQTRLLRFARSKLVNRSDAEDLVQEAFLAAYHSRNSYSPAFEFSTWIWTITLNLARRANLKRSRTIHREREFSKLKAITSGLEQPFHSLMEAEQSETLDRWLSMIPEPQADAIRLKFFGELKYSEIALTMDCSESGAKRRVKMGLLKLADLADSETNDS</sequence>
<evidence type="ECO:0000259" key="7">
    <source>
        <dbReference type="Pfam" id="PF04542"/>
    </source>
</evidence>
<feature type="domain" description="RNA polymerase sigma factor 70 region 4 type 2" evidence="8">
    <location>
        <begin position="122"/>
        <end position="173"/>
    </location>
</feature>
<accession>A0A517QQG4</accession>
<evidence type="ECO:0000256" key="6">
    <source>
        <dbReference type="RuleBase" id="RU000716"/>
    </source>
</evidence>
<evidence type="ECO:0000256" key="5">
    <source>
        <dbReference type="ARBA" id="ARBA00023163"/>
    </source>
</evidence>
<evidence type="ECO:0000256" key="3">
    <source>
        <dbReference type="ARBA" id="ARBA00023082"/>
    </source>
</evidence>
<dbReference type="NCBIfam" id="TIGR02937">
    <property type="entry name" value="sigma70-ECF"/>
    <property type="match status" value="1"/>
</dbReference>
<dbReference type="Gene3D" id="1.10.1740.10">
    <property type="match status" value="1"/>
</dbReference>
<evidence type="ECO:0000259" key="8">
    <source>
        <dbReference type="Pfam" id="PF08281"/>
    </source>
</evidence>
<proteinExistence type="inferred from homology"/>
<keyword evidence="3 6" id="KW-0731">Sigma factor</keyword>
<dbReference type="Proteomes" id="UP000315724">
    <property type="component" value="Chromosome"/>
</dbReference>
<reference evidence="9 10" key="1">
    <citation type="submission" date="2019-02" db="EMBL/GenBank/DDBJ databases">
        <title>Deep-cultivation of Planctomycetes and their phenomic and genomic characterization uncovers novel biology.</title>
        <authorList>
            <person name="Wiegand S."/>
            <person name="Jogler M."/>
            <person name="Boedeker C."/>
            <person name="Pinto D."/>
            <person name="Vollmers J."/>
            <person name="Rivas-Marin E."/>
            <person name="Kohn T."/>
            <person name="Peeters S.H."/>
            <person name="Heuer A."/>
            <person name="Rast P."/>
            <person name="Oberbeckmann S."/>
            <person name="Bunk B."/>
            <person name="Jeske O."/>
            <person name="Meyerdierks A."/>
            <person name="Storesund J.E."/>
            <person name="Kallscheuer N."/>
            <person name="Luecker S."/>
            <person name="Lage O.M."/>
            <person name="Pohl T."/>
            <person name="Merkel B.J."/>
            <person name="Hornburger P."/>
            <person name="Mueller R.-W."/>
            <person name="Bruemmer F."/>
            <person name="Labrenz M."/>
            <person name="Spormann A.M."/>
            <person name="Op den Camp H."/>
            <person name="Overmann J."/>
            <person name="Amann R."/>
            <person name="Jetten M.S.M."/>
            <person name="Mascher T."/>
            <person name="Medema M.H."/>
            <person name="Devos D.P."/>
            <person name="Kaster A.-K."/>
            <person name="Ovreas L."/>
            <person name="Rohde M."/>
            <person name="Galperin M.Y."/>
            <person name="Jogler C."/>
        </authorList>
    </citation>
    <scope>NUCLEOTIDE SEQUENCE [LARGE SCALE GENOMIC DNA]</scope>
    <source>
        <strain evidence="9 10">Mal48</strain>
    </source>
</reference>
<dbReference type="EMBL" id="CP036267">
    <property type="protein sequence ID" value="QDT33890.1"/>
    <property type="molecule type" value="Genomic_DNA"/>
</dbReference>
<evidence type="ECO:0000313" key="10">
    <source>
        <dbReference type="Proteomes" id="UP000315724"/>
    </source>
</evidence>
<dbReference type="InterPro" id="IPR013324">
    <property type="entry name" value="RNA_pol_sigma_r3/r4-like"/>
</dbReference>
<keyword evidence="2 6" id="KW-0805">Transcription regulation</keyword>
<dbReference type="PANTHER" id="PTHR43133">
    <property type="entry name" value="RNA POLYMERASE ECF-TYPE SIGMA FACTO"/>
    <property type="match status" value="1"/>
</dbReference>
<dbReference type="GO" id="GO:0006352">
    <property type="term" value="P:DNA-templated transcription initiation"/>
    <property type="evidence" value="ECO:0007669"/>
    <property type="project" value="InterPro"/>
</dbReference>
<gene>
    <name evidence="9" type="primary">rpoE_5</name>
    <name evidence="9" type="ORF">Mal48_31460</name>
</gene>
<dbReference type="PANTHER" id="PTHR43133:SF8">
    <property type="entry name" value="RNA POLYMERASE SIGMA FACTOR HI_1459-RELATED"/>
    <property type="match status" value="1"/>
</dbReference>
<feature type="domain" description="RNA polymerase sigma-70 region 2" evidence="7">
    <location>
        <begin position="22"/>
        <end position="89"/>
    </location>
</feature>
<evidence type="ECO:0000313" key="9">
    <source>
        <dbReference type="EMBL" id="QDT33890.1"/>
    </source>
</evidence>
<keyword evidence="4 6" id="KW-0238">DNA-binding</keyword>
<evidence type="ECO:0000256" key="4">
    <source>
        <dbReference type="ARBA" id="ARBA00023125"/>
    </source>
</evidence>
<protein>
    <recommendedName>
        <fullName evidence="6">RNA polymerase sigma factor</fullName>
    </recommendedName>
</protein>
<comment type="similarity">
    <text evidence="1 6">Belongs to the sigma-70 factor family. ECF subfamily.</text>
</comment>
<dbReference type="InterPro" id="IPR036388">
    <property type="entry name" value="WH-like_DNA-bd_sf"/>
</dbReference>
<dbReference type="PROSITE" id="PS01063">
    <property type="entry name" value="SIGMA70_ECF"/>
    <property type="match status" value="1"/>
</dbReference>
<dbReference type="GO" id="GO:0003677">
    <property type="term" value="F:DNA binding"/>
    <property type="evidence" value="ECO:0007669"/>
    <property type="project" value="UniProtKB-KW"/>
</dbReference>
<organism evidence="9 10">
    <name type="scientific">Thalassoglobus polymorphus</name>
    <dbReference type="NCBI Taxonomy" id="2527994"/>
    <lineage>
        <taxon>Bacteria</taxon>
        <taxon>Pseudomonadati</taxon>
        <taxon>Planctomycetota</taxon>
        <taxon>Planctomycetia</taxon>
        <taxon>Planctomycetales</taxon>
        <taxon>Planctomycetaceae</taxon>
        <taxon>Thalassoglobus</taxon>
    </lineage>
</organism>
<keyword evidence="5 6" id="KW-0804">Transcription</keyword>
<dbReference type="InterPro" id="IPR013249">
    <property type="entry name" value="RNA_pol_sigma70_r4_t2"/>
</dbReference>
<name>A0A517QQG4_9PLAN</name>
<dbReference type="InterPro" id="IPR039425">
    <property type="entry name" value="RNA_pol_sigma-70-like"/>
</dbReference>
<dbReference type="OrthoDB" id="9785675at2"/>
<dbReference type="GO" id="GO:0016987">
    <property type="term" value="F:sigma factor activity"/>
    <property type="evidence" value="ECO:0007669"/>
    <property type="project" value="UniProtKB-KW"/>
</dbReference>
<dbReference type="InterPro" id="IPR007627">
    <property type="entry name" value="RNA_pol_sigma70_r2"/>
</dbReference>
<evidence type="ECO:0000256" key="1">
    <source>
        <dbReference type="ARBA" id="ARBA00010641"/>
    </source>
</evidence>
<dbReference type="AlphaFoldDB" id="A0A517QQG4"/>
<dbReference type="SUPFAM" id="SSF88946">
    <property type="entry name" value="Sigma2 domain of RNA polymerase sigma factors"/>
    <property type="match status" value="1"/>
</dbReference>
<dbReference type="Pfam" id="PF08281">
    <property type="entry name" value="Sigma70_r4_2"/>
    <property type="match status" value="1"/>
</dbReference>
<dbReference type="InterPro" id="IPR013325">
    <property type="entry name" value="RNA_pol_sigma_r2"/>
</dbReference>